<feature type="domain" description="Radical SAM core" evidence="9">
    <location>
        <begin position="63"/>
        <end position="296"/>
    </location>
</feature>
<keyword evidence="4 6" id="KW-0408">Iron</keyword>
<dbReference type="SFLD" id="SFLDS00029">
    <property type="entry name" value="Radical_SAM"/>
    <property type="match status" value="1"/>
</dbReference>
<feature type="binding site" evidence="6 7">
    <location>
        <position position="84"/>
    </location>
    <ligand>
        <name>[4Fe-4S] cluster</name>
        <dbReference type="ChEBI" id="CHEBI:49883"/>
        <note>4Fe-4S-S-AdoMet</note>
    </ligand>
</feature>
<comment type="cofactor">
    <cofactor evidence="6 7">
        <name>[4Fe-4S] cluster</name>
        <dbReference type="ChEBI" id="CHEBI:49883"/>
    </cofactor>
    <text evidence="6 7">Binds 1 [4Fe-4S] cluster. The cluster is coordinated with 3 cysteines and an exchangeable S-adenosyl-L-methionine.</text>
</comment>
<reference evidence="10 11" key="1">
    <citation type="submission" date="2019-07" db="EMBL/GenBank/DDBJ databases">
        <title>Thalassofilum flectens gen. nov., sp. nov., a novel moderate thermophilic anaerobe from a shallow sea hot spring in Kunashir Island (Russia), representing a new family in the order Bacteroidales, and proposal of Thalassofilacea fam. nov.</title>
        <authorList>
            <person name="Kochetkova T.V."/>
            <person name="Podosokorskaya O.A."/>
            <person name="Novikov A."/>
            <person name="Elcheninov A.G."/>
            <person name="Toshchakov S.V."/>
            <person name="Kublanov I.V."/>
        </authorList>
    </citation>
    <scope>NUCLEOTIDE SEQUENCE [LARGE SCALE GENOMIC DNA]</scope>
    <source>
        <strain evidence="10 11">38-H</strain>
    </source>
</reference>
<dbReference type="InterPro" id="IPR007197">
    <property type="entry name" value="rSAM"/>
</dbReference>
<keyword evidence="6" id="KW-0808">Transferase</keyword>
<dbReference type="PIRSF" id="PIRSF004762">
    <property type="entry name" value="CHP00423"/>
    <property type="match status" value="1"/>
</dbReference>
<dbReference type="GO" id="GO:0044689">
    <property type="term" value="F:7,8-didemethyl-8-hydroxy-5-deazariboflavin synthase activity"/>
    <property type="evidence" value="ECO:0007669"/>
    <property type="project" value="TreeGrafter"/>
</dbReference>
<keyword evidence="11" id="KW-1185">Reference proteome</keyword>
<dbReference type="SMART" id="SM00729">
    <property type="entry name" value="Elp3"/>
    <property type="match status" value="1"/>
</dbReference>
<dbReference type="PANTHER" id="PTHR43076">
    <property type="entry name" value="FO SYNTHASE (COFH)"/>
    <property type="match status" value="1"/>
</dbReference>
<accession>A0A7D4BEK2</accession>
<protein>
    <recommendedName>
        <fullName evidence="6">Aminodeoxyfutalosine synthase</fullName>
        <shortName evidence="6">AFL synthase</shortName>
        <shortName evidence="6">Aminofutalosine synthase</shortName>
        <ecNumber evidence="6">2.5.1.120</ecNumber>
    </recommendedName>
    <alternativeName>
        <fullName evidence="6">Menaquinone biosynthetic enzyme MqnE</fullName>
    </alternativeName>
</protein>
<dbReference type="Gene3D" id="3.20.20.70">
    <property type="entry name" value="Aldolase class I"/>
    <property type="match status" value="1"/>
</dbReference>
<evidence type="ECO:0000256" key="2">
    <source>
        <dbReference type="ARBA" id="ARBA00022691"/>
    </source>
</evidence>
<dbReference type="UniPathway" id="UPA00079"/>
<feature type="binding site" evidence="8">
    <location>
        <position position="189"/>
    </location>
    <ligand>
        <name>S-adenosyl-L-methionine</name>
        <dbReference type="ChEBI" id="CHEBI:59789"/>
    </ligand>
</feature>
<dbReference type="Proteomes" id="UP000500961">
    <property type="component" value="Chromosome"/>
</dbReference>
<evidence type="ECO:0000313" key="11">
    <source>
        <dbReference type="Proteomes" id="UP000500961"/>
    </source>
</evidence>
<feature type="binding site" evidence="8">
    <location>
        <position position="83"/>
    </location>
    <ligand>
        <name>S-adenosyl-L-methionine</name>
        <dbReference type="ChEBI" id="CHEBI:59789"/>
    </ligand>
</feature>
<comment type="pathway">
    <text evidence="6">Quinol/quinone metabolism; menaquinone biosynthesis.</text>
</comment>
<feature type="binding site" evidence="8">
    <location>
        <position position="153"/>
    </location>
    <ligand>
        <name>(3R)-3-methyl-D-ornithine</name>
        <dbReference type="ChEBI" id="CHEBI:64642"/>
    </ligand>
</feature>
<dbReference type="PROSITE" id="PS51918">
    <property type="entry name" value="RADICAL_SAM"/>
    <property type="match status" value="1"/>
</dbReference>
<evidence type="ECO:0000256" key="5">
    <source>
        <dbReference type="ARBA" id="ARBA00023014"/>
    </source>
</evidence>
<name>A0A7D4BEK2_9BACT</name>
<keyword evidence="3 6" id="KW-0479">Metal-binding</keyword>
<feature type="binding site" evidence="6 7">
    <location>
        <position position="81"/>
    </location>
    <ligand>
        <name>[4Fe-4S] cluster</name>
        <dbReference type="ChEBI" id="CHEBI:49883"/>
        <note>4Fe-4S-S-AdoMet</note>
    </ligand>
</feature>
<keyword evidence="5 6" id="KW-0411">Iron-sulfur</keyword>
<dbReference type="SUPFAM" id="SSF102114">
    <property type="entry name" value="Radical SAM enzymes"/>
    <property type="match status" value="1"/>
</dbReference>
<evidence type="ECO:0000256" key="3">
    <source>
        <dbReference type="ARBA" id="ARBA00022723"/>
    </source>
</evidence>
<gene>
    <name evidence="6 10" type="primary">mqnE</name>
    <name evidence="10" type="ORF">FHG85_11080</name>
</gene>
<dbReference type="InterPro" id="IPR020050">
    <property type="entry name" value="FO_synthase_su2"/>
</dbReference>
<dbReference type="SFLD" id="SFLDF00343">
    <property type="entry name" value="aminofutalosine_synthase_(mqnE"/>
    <property type="match status" value="1"/>
</dbReference>
<dbReference type="SFLD" id="SFLDG01064">
    <property type="entry name" value="F420__menaquinone_cofactor_bio"/>
    <property type="match status" value="1"/>
</dbReference>
<dbReference type="PANTHER" id="PTHR43076:SF7">
    <property type="entry name" value="AMINODEOXYFUTALOSINE SYNTHASE"/>
    <property type="match status" value="1"/>
</dbReference>
<dbReference type="GO" id="GO:0005506">
    <property type="term" value="F:iron ion binding"/>
    <property type="evidence" value="ECO:0007669"/>
    <property type="project" value="UniProtKB-UniRule"/>
</dbReference>
<sequence length="374" mass="42376">MKPLIEDINPKTEDERLASIIDKVISGERINADDGIYLYEHADLALLSQLANLANHRLNGNYILFNKNFHIEPTNLCVFNCKFCSYHKSAGDSESWVLTLEEIKNAARKYINTDVTEVHIVGGVHPKWNIDYYGEMIKAVKEILPHIHVKAYSAIELDFIIRKSKLSYSEGLKRLKDYGLDSIPGGGAEIFAPEVRAKICPEKASGDAWLAIHKAAHENGIQSNATMLYGHIESYKHRVQHMEAIRKLQDETHGFNCFIPLKFRAANNPMGYLGEVNMVEDLRNFAVSRIYMDNIRHLKAYWPMLGIQNTKMAINFGVDDIDGTIDDTTKIYSMAGAEEQKPTMTVERLTQIVREAGGIPAERDSIYNIIKVYD</sequence>
<dbReference type="GO" id="GO:0051539">
    <property type="term" value="F:4 iron, 4 sulfur cluster binding"/>
    <property type="evidence" value="ECO:0007669"/>
    <property type="project" value="UniProtKB-KW"/>
</dbReference>
<organism evidence="10 11">
    <name type="scientific">Tenuifilum thalassicum</name>
    <dbReference type="NCBI Taxonomy" id="2590900"/>
    <lineage>
        <taxon>Bacteria</taxon>
        <taxon>Pseudomonadati</taxon>
        <taxon>Bacteroidota</taxon>
        <taxon>Bacteroidia</taxon>
        <taxon>Bacteroidales</taxon>
        <taxon>Tenuifilaceae</taxon>
        <taxon>Tenuifilum</taxon>
    </lineage>
</organism>
<dbReference type="InterPro" id="IPR013785">
    <property type="entry name" value="Aldolase_TIM"/>
</dbReference>
<evidence type="ECO:0000256" key="4">
    <source>
        <dbReference type="ARBA" id="ARBA00023004"/>
    </source>
</evidence>
<dbReference type="EMBL" id="CP041345">
    <property type="protein sequence ID" value="QKG80783.1"/>
    <property type="molecule type" value="Genomic_DNA"/>
</dbReference>
<dbReference type="Pfam" id="PF04055">
    <property type="entry name" value="Radical_SAM"/>
    <property type="match status" value="1"/>
</dbReference>
<comment type="catalytic activity">
    <reaction evidence="6">
        <text>3-[(1-carboxyvinyl)-oxy]benzoate + S-adenosyl-L-methionine + H2O = 6-amino-6-deoxyfutalosine + hydrogencarbonate + L-methionine + H(+)</text>
        <dbReference type="Rhea" id="RHEA:33075"/>
        <dbReference type="ChEBI" id="CHEBI:15377"/>
        <dbReference type="ChEBI" id="CHEBI:15378"/>
        <dbReference type="ChEBI" id="CHEBI:17544"/>
        <dbReference type="ChEBI" id="CHEBI:57844"/>
        <dbReference type="ChEBI" id="CHEBI:59789"/>
        <dbReference type="ChEBI" id="CHEBI:64286"/>
        <dbReference type="ChEBI" id="CHEBI:76981"/>
        <dbReference type="EC" id="2.5.1.120"/>
    </reaction>
</comment>
<dbReference type="GO" id="GO:0009234">
    <property type="term" value="P:menaquinone biosynthetic process"/>
    <property type="evidence" value="ECO:0007669"/>
    <property type="project" value="UniProtKB-UniRule"/>
</dbReference>
<dbReference type="InterPro" id="IPR006638">
    <property type="entry name" value="Elp3/MiaA/NifB-like_rSAM"/>
</dbReference>
<evidence type="ECO:0000256" key="6">
    <source>
        <dbReference type="HAMAP-Rule" id="MF_00993"/>
    </source>
</evidence>
<comment type="similarity">
    <text evidence="6">Belongs to the radical SAM superfamily. MqnE family.</text>
</comment>
<evidence type="ECO:0000256" key="7">
    <source>
        <dbReference type="PIRSR" id="PIRSR004762-1"/>
    </source>
</evidence>
<keyword evidence="6" id="KW-0474">Menaquinone biosynthesis</keyword>
<dbReference type="HAMAP" id="MF_00993">
    <property type="entry name" value="MqnE"/>
    <property type="match status" value="1"/>
</dbReference>
<dbReference type="InterPro" id="IPR045567">
    <property type="entry name" value="CofH/MnqC-like_C"/>
</dbReference>
<keyword evidence="1 6" id="KW-0004">4Fe-4S</keyword>
<dbReference type="KEGG" id="ttz:FHG85_11080"/>
<dbReference type="CDD" id="cd01335">
    <property type="entry name" value="Radical_SAM"/>
    <property type="match status" value="1"/>
</dbReference>
<dbReference type="AlphaFoldDB" id="A0A7D4BEK2"/>
<evidence type="ECO:0000313" key="10">
    <source>
        <dbReference type="EMBL" id="QKG80783.1"/>
    </source>
</evidence>
<proteinExistence type="inferred from homology"/>
<evidence type="ECO:0000256" key="8">
    <source>
        <dbReference type="PIRSR" id="PIRSR004762-2"/>
    </source>
</evidence>
<feature type="binding site" evidence="6 7">
    <location>
        <position position="77"/>
    </location>
    <ligand>
        <name>[4Fe-4S] cluster</name>
        <dbReference type="ChEBI" id="CHEBI:49883"/>
        <note>4Fe-4S-S-AdoMet</note>
    </ligand>
</feature>
<dbReference type="RefSeq" id="WP_173075880.1">
    <property type="nucleotide sequence ID" value="NZ_CP041345.1"/>
</dbReference>
<dbReference type="EC" id="2.5.1.120" evidence="6"/>
<dbReference type="Pfam" id="PF19288">
    <property type="entry name" value="CofH_C"/>
    <property type="match status" value="1"/>
</dbReference>
<keyword evidence="2 6" id="KW-0949">S-adenosyl-L-methionine</keyword>
<dbReference type="InterPro" id="IPR022432">
    <property type="entry name" value="MqnE"/>
</dbReference>
<evidence type="ECO:0000256" key="1">
    <source>
        <dbReference type="ARBA" id="ARBA00022485"/>
    </source>
</evidence>
<dbReference type="SFLD" id="SFLDG01389">
    <property type="entry name" value="menaquinone_synthsis_involved"/>
    <property type="match status" value="1"/>
</dbReference>
<dbReference type="GO" id="GO:0102573">
    <property type="term" value="F:aminodeoxyfutalosine synthase activity"/>
    <property type="evidence" value="ECO:0007669"/>
    <property type="project" value="UniProtKB-EC"/>
</dbReference>
<evidence type="ECO:0000259" key="9">
    <source>
        <dbReference type="PROSITE" id="PS51918"/>
    </source>
</evidence>
<comment type="function">
    <text evidence="6">Radical SAM enzyme that catalyzes the addition of the adenosyl radical to the double bond of 3-[(1-carboxyvinyl)oxy]benzoate, leading to aminodeoxyfutalosine (AFL), a key intermediate in the formation of menaquinone (MK, vitamin K2) from chorismate.</text>
</comment>
<dbReference type="NCBIfam" id="TIGR00423">
    <property type="entry name" value="CofH family radical SAM protein"/>
    <property type="match status" value="1"/>
</dbReference>
<dbReference type="InterPro" id="IPR034405">
    <property type="entry name" value="F420"/>
</dbReference>
<dbReference type="NCBIfam" id="TIGR03700">
    <property type="entry name" value="mena_SCO4494"/>
    <property type="match status" value="1"/>
</dbReference>
<dbReference type="InterPro" id="IPR058240">
    <property type="entry name" value="rSAM_sf"/>
</dbReference>